<proteinExistence type="predicted"/>
<dbReference type="GeneID" id="77946271"/>
<sequence>MPKIELKLSFALGFFLLIALYITLIFLGEVQERMIYQQAYAKNMECRVATTQSRGSDVVNKVCGEIPQFGNYRYD</sequence>
<dbReference type="KEGG" id="vg:77946271"/>
<evidence type="ECO:0000313" key="2">
    <source>
        <dbReference type="EMBL" id="QPX48066.1"/>
    </source>
</evidence>
<dbReference type="EMBL" id="MW015081">
    <property type="protein sequence ID" value="QPX48066.1"/>
    <property type="molecule type" value="Genomic_DNA"/>
</dbReference>
<protein>
    <submittedName>
        <fullName evidence="2">Uncharacterized protein</fullName>
    </submittedName>
</protein>
<dbReference type="Proteomes" id="UP000664915">
    <property type="component" value="Segment"/>
</dbReference>
<accession>A0A879R336</accession>
<reference evidence="2" key="1">
    <citation type="submission" date="2020-09" db="EMBL/GenBank/DDBJ databases">
        <authorList>
            <person name="Zhang D."/>
            <person name="Hatherill J.R."/>
            <person name="Ramirez J.F."/>
            <person name="Edinger B."/>
            <person name="Balarin R."/>
            <person name="Sullivan A."/>
            <person name="Humpal K.M."/>
            <person name="Guseva A."/>
            <person name="Butela K.A."/>
            <person name="Garlena R.A."/>
            <person name="Russell D.A."/>
            <person name="Pope W.H."/>
            <person name="Jacobs-Sera D."/>
            <person name="Hatfull G.F."/>
        </authorList>
    </citation>
    <scope>NUCLEOTIDE SEQUENCE</scope>
</reference>
<keyword evidence="1" id="KW-0472">Membrane</keyword>
<keyword evidence="1" id="KW-0812">Transmembrane</keyword>
<name>A0A879R336_9CAUD</name>
<organism evidence="2 3">
    <name type="scientific">Synechococcus phage S-SRM01</name>
    <dbReference type="NCBI Taxonomy" id="2781608"/>
    <lineage>
        <taxon>Viruses</taxon>
        <taxon>Duplodnaviria</taxon>
        <taxon>Heunggongvirae</taxon>
        <taxon>Uroviricota</taxon>
        <taxon>Caudoviricetes</taxon>
        <taxon>Pantevenvirales</taxon>
        <taxon>Kyanoviridae</taxon>
        <taxon>Serangoonvirus</taxon>
        <taxon>Serangoonvirus essarone</taxon>
    </lineage>
</organism>
<evidence type="ECO:0000256" key="1">
    <source>
        <dbReference type="SAM" id="Phobius"/>
    </source>
</evidence>
<keyword evidence="1" id="KW-1133">Transmembrane helix</keyword>
<dbReference type="RefSeq" id="YP_010670076.1">
    <property type="nucleotide sequence ID" value="NC_070963.1"/>
</dbReference>
<evidence type="ECO:0000313" key="3">
    <source>
        <dbReference type="Proteomes" id="UP000664915"/>
    </source>
</evidence>
<keyword evidence="3" id="KW-1185">Reference proteome</keyword>
<feature type="transmembrane region" description="Helical" evidence="1">
    <location>
        <begin position="6"/>
        <end position="27"/>
    </location>
</feature>